<dbReference type="RefSeq" id="WP_147112480.1">
    <property type="nucleotide sequence ID" value="NZ_BJVJ01000062.1"/>
</dbReference>
<dbReference type="AlphaFoldDB" id="A0A511DMZ9"/>
<feature type="domain" description="ParB-like N-terminal" evidence="2">
    <location>
        <begin position="58"/>
        <end position="146"/>
    </location>
</feature>
<name>A0A511DMZ9_9PSEU</name>
<dbReference type="EMBL" id="BJVJ01000062">
    <property type="protein sequence ID" value="GEL25737.1"/>
    <property type="molecule type" value="Genomic_DNA"/>
</dbReference>
<dbReference type="GO" id="GO:0007059">
    <property type="term" value="P:chromosome segregation"/>
    <property type="evidence" value="ECO:0007669"/>
    <property type="project" value="TreeGrafter"/>
</dbReference>
<dbReference type="CDD" id="cd16387">
    <property type="entry name" value="ParB_N_Srx"/>
    <property type="match status" value="1"/>
</dbReference>
<feature type="region of interest" description="Disordered" evidence="1">
    <location>
        <begin position="1"/>
        <end position="39"/>
    </location>
</feature>
<evidence type="ECO:0000313" key="3">
    <source>
        <dbReference type="EMBL" id="GEL25737.1"/>
    </source>
</evidence>
<dbReference type="PANTHER" id="PTHR33375:SF1">
    <property type="entry name" value="CHROMOSOME-PARTITIONING PROTEIN PARB-RELATED"/>
    <property type="match status" value="1"/>
</dbReference>
<dbReference type="PANTHER" id="PTHR33375">
    <property type="entry name" value="CHROMOSOME-PARTITIONING PROTEIN PARB-RELATED"/>
    <property type="match status" value="1"/>
</dbReference>
<dbReference type="InterPro" id="IPR050336">
    <property type="entry name" value="Chromosome_partition/occlusion"/>
</dbReference>
<dbReference type="GO" id="GO:0005694">
    <property type="term" value="C:chromosome"/>
    <property type="evidence" value="ECO:0007669"/>
    <property type="project" value="TreeGrafter"/>
</dbReference>
<gene>
    <name evidence="3" type="ORF">PSU4_46910</name>
</gene>
<dbReference type="GO" id="GO:0045881">
    <property type="term" value="P:positive regulation of sporulation resulting in formation of a cellular spore"/>
    <property type="evidence" value="ECO:0007669"/>
    <property type="project" value="TreeGrafter"/>
</dbReference>
<organism evidence="3 4">
    <name type="scientific">Pseudonocardia sulfidoxydans NBRC 16205</name>
    <dbReference type="NCBI Taxonomy" id="1223511"/>
    <lineage>
        <taxon>Bacteria</taxon>
        <taxon>Bacillati</taxon>
        <taxon>Actinomycetota</taxon>
        <taxon>Actinomycetes</taxon>
        <taxon>Pseudonocardiales</taxon>
        <taxon>Pseudonocardiaceae</taxon>
        <taxon>Pseudonocardia</taxon>
    </lineage>
</organism>
<dbReference type="InterPro" id="IPR036086">
    <property type="entry name" value="ParB/Sulfiredoxin_sf"/>
</dbReference>
<dbReference type="SMART" id="SM00470">
    <property type="entry name" value="ParB"/>
    <property type="match status" value="1"/>
</dbReference>
<evidence type="ECO:0000256" key="1">
    <source>
        <dbReference type="SAM" id="MobiDB-lite"/>
    </source>
</evidence>
<dbReference type="Gene3D" id="3.90.1530.30">
    <property type="match status" value="1"/>
</dbReference>
<dbReference type="SUPFAM" id="SSF110849">
    <property type="entry name" value="ParB/Sulfiredoxin"/>
    <property type="match status" value="1"/>
</dbReference>
<dbReference type="SUPFAM" id="SSF109709">
    <property type="entry name" value="KorB DNA-binding domain-like"/>
    <property type="match status" value="1"/>
</dbReference>
<dbReference type="Gene3D" id="1.10.10.2830">
    <property type="match status" value="1"/>
</dbReference>
<protein>
    <recommendedName>
        <fullName evidence="2">ParB-like N-terminal domain-containing protein</fullName>
    </recommendedName>
</protein>
<evidence type="ECO:0000313" key="4">
    <source>
        <dbReference type="Proteomes" id="UP000321685"/>
    </source>
</evidence>
<sequence length="588" mass="62559">MSTTEPTSTEPTSTEPAHPDGTATSADGGTATSADGGNAVVGAVAPGPVGAEELGTLMWVDPAELVVGINTRTEVRLSAHFVADIGERGVREPITVRRRDDGALVVRKGQRRTLAAVKAGLARVRVLLEADDDPDGADRQGQIARIVDQLGENNHRAGIGDSEEVAAHQELLELGLTAAQIARQTRTPAARIRQTARVAASEIAAKAMARYELTLDQAAVIAEFDDGTAEGIEAVKTLTVCAAREPERFAHTAQRARNDREDRRLLADAYAHAREQGIALLQTDPDPDGDGERCEYPGARALTELRPRVEDPVYTRLSVEDHQDCPGHAVAMEVRRTWRNTEAPTVETIAYCLDPDAHGHAPYYERHTSPDAAAAAASEEEVAAAKDAARAERRRVIEGNKAWDAAVTVRREFLRTLLARKAAPNNAALFVAEAMATGGHELRRAFEGGNQLACSLLGVEVPDRWHVGKPNPLLGLLAGAKAGKATQVMLAVALAAEEDSLHRHSWREGNARPDTRAAAYMSALKNWGYTPTHVEELLIDPNAVDPAAEDPADAGGDDDTSDTDVQDGGDEDGGDEDGGADLATESAA</sequence>
<proteinExistence type="predicted"/>
<dbReference type="Proteomes" id="UP000321685">
    <property type="component" value="Unassembled WGS sequence"/>
</dbReference>
<feature type="compositionally biased region" description="Acidic residues" evidence="1">
    <location>
        <begin position="547"/>
        <end position="579"/>
    </location>
</feature>
<feature type="region of interest" description="Disordered" evidence="1">
    <location>
        <begin position="542"/>
        <end position="588"/>
    </location>
</feature>
<dbReference type="InterPro" id="IPR003115">
    <property type="entry name" value="ParB_N"/>
</dbReference>
<accession>A0A511DMZ9</accession>
<reference evidence="3 4" key="1">
    <citation type="submission" date="2019-07" db="EMBL/GenBank/DDBJ databases">
        <title>Whole genome shotgun sequence of Pseudonocardia sulfidoxydans NBRC 16205.</title>
        <authorList>
            <person name="Hosoyama A."/>
            <person name="Uohara A."/>
            <person name="Ohji S."/>
            <person name="Ichikawa N."/>
        </authorList>
    </citation>
    <scope>NUCLEOTIDE SEQUENCE [LARGE SCALE GENOMIC DNA]</scope>
    <source>
        <strain evidence="3 4">NBRC 16205</strain>
    </source>
</reference>
<comment type="caution">
    <text evidence="3">The sequence shown here is derived from an EMBL/GenBank/DDBJ whole genome shotgun (WGS) entry which is preliminary data.</text>
</comment>
<evidence type="ECO:0000259" key="2">
    <source>
        <dbReference type="SMART" id="SM00470"/>
    </source>
</evidence>
<dbReference type="OrthoDB" id="3846919at2"/>
<keyword evidence="4" id="KW-1185">Reference proteome</keyword>